<protein>
    <recommendedName>
        <fullName evidence="3">Telomere length regulation protein conserved domain-containing protein</fullName>
    </recommendedName>
</protein>
<dbReference type="Proteomes" id="UP000800040">
    <property type="component" value="Unassembled WGS sequence"/>
</dbReference>
<keyword evidence="5" id="KW-1185">Reference proteome</keyword>
<dbReference type="AlphaFoldDB" id="A0A6A5KNC1"/>
<feature type="region of interest" description="Disordered" evidence="2">
    <location>
        <begin position="502"/>
        <end position="528"/>
    </location>
</feature>
<evidence type="ECO:0000313" key="4">
    <source>
        <dbReference type="EMBL" id="KAF1836706.1"/>
    </source>
</evidence>
<proteinExistence type="inferred from homology"/>
<dbReference type="InterPro" id="IPR051970">
    <property type="entry name" value="TEL2_Regulation"/>
</dbReference>
<organism evidence="4 5">
    <name type="scientific">Decorospora gaudefroyi</name>
    <dbReference type="NCBI Taxonomy" id="184978"/>
    <lineage>
        <taxon>Eukaryota</taxon>
        <taxon>Fungi</taxon>
        <taxon>Dikarya</taxon>
        <taxon>Ascomycota</taxon>
        <taxon>Pezizomycotina</taxon>
        <taxon>Dothideomycetes</taxon>
        <taxon>Pleosporomycetidae</taxon>
        <taxon>Pleosporales</taxon>
        <taxon>Pleosporineae</taxon>
        <taxon>Pleosporaceae</taxon>
        <taxon>Decorospora</taxon>
    </lineage>
</organism>
<dbReference type="FunFam" id="1.25.40.720:FF:000004">
    <property type="entry name" value="WGS project CABT00000000 data, contig 2.6"/>
    <property type="match status" value="1"/>
</dbReference>
<accession>A0A6A5KNC1</accession>
<gene>
    <name evidence="4" type="ORF">BDW02DRAFT_566797</name>
</gene>
<dbReference type="GO" id="GO:0005829">
    <property type="term" value="C:cytosol"/>
    <property type="evidence" value="ECO:0007669"/>
    <property type="project" value="TreeGrafter"/>
</dbReference>
<dbReference type="InterPro" id="IPR019337">
    <property type="entry name" value="Telomere_length_regulation_dom"/>
</dbReference>
<comment type="similarity">
    <text evidence="1">Belongs to the TEL2 family.</text>
</comment>
<dbReference type="GO" id="GO:0051083">
    <property type="term" value="P:'de novo' cotranslational protein folding"/>
    <property type="evidence" value="ECO:0007669"/>
    <property type="project" value="TreeGrafter"/>
</dbReference>
<dbReference type="PANTHER" id="PTHR15830:SF10">
    <property type="entry name" value="TELOMERE LENGTH REGULATION PROTEIN TEL2 HOMOLOG"/>
    <property type="match status" value="1"/>
</dbReference>
<evidence type="ECO:0000256" key="2">
    <source>
        <dbReference type="SAM" id="MobiDB-lite"/>
    </source>
</evidence>
<dbReference type="FunFam" id="1.25.40.720:FF:000007">
    <property type="entry name" value="WGS project CABT00000000 data, contig 2.6"/>
    <property type="match status" value="1"/>
</dbReference>
<dbReference type="OrthoDB" id="10258062at2759"/>
<dbReference type="GO" id="GO:0042162">
    <property type="term" value="F:telomeric DNA binding"/>
    <property type="evidence" value="ECO:0007669"/>
    <property type="project" value="TreeGrafter"/>
</dbReference>
<dbReference type="Gene3D" id="1.25.40.720">
    <property type="entry name" value="Telomere length regulation protein 2, C-terminal domain"/>
    <property type="match status" value="2"/>
</dbReference>
<dbReference type="EMBL" id="ML975270">
    <property type="protein sequence ID" value="KAF1836706.1"/>
    <property type="molecule type" value="Genomic_DNA"/>
</dbReference>
<dbReference type="GO" id="GO:0051879">
    <property type="term" value="F:Hsp90 protein binding"/>
    <property type="evidence" value="ECO:0007669"/>
    <property type="project" value="TreeGrafter"/>
</dbReference>
<evidence type="ECO:0000313" key="5">
    <source>
        <dbReference type="Proteomes" id="UP000800040"/>
    </source>
</evidence>
<dbReference type="Pfam" id="PF10193">
    <property type="entry name" value="Telomere_reg-2"/>
    <property type="match status" value="1"/>
</dbReference>
<dbReference type="PANTHER" id="PTHR15830">
    <property type="entry name" value="TELOMERE LENGTH REGULATION PROTEIN TEL2 FAMILY MEMBER"/>
    <property type="match status" value="1"/>
</dbReference>
<feature type="domain" description="Telomere length regulation protein conserved" evidence="3">
    <location>
        <begin position="583"/>
        <end position="694"/>
    </location>
</feature>
<sequence length="950" mass="105235">MADFLTEISTKKVKQVEPLIREIKSLNIQDDAVAIDSAQSALGALKSQPSRKALSNVLQYLTSEGFSLLLPEPLNASIAHQLVNDTIPSYWRTIRNSTDARKLEKVLRNPTCLGHLITRLRSLIADSRQKKAPGEARNTAEHISDAFEILESILRDEKTTGLVLLDILAIGKIPAQKKLIWREYLAQAVSGRILSISAEAEDVITKTDTPNMASWITDGNQYAAWLGRNIAFLVEHGGQNEEYLVAVVELCSKALGLGYTDRIVSSLLPVLISSGSIERLADLLTRMKTFEQRKYMNAIISFVVGRYFSTEVISKDDASNVPTNTISAAGGLIYILTKDNDILKDHLITSLTKSTIPALDDSLSARRSVMAALAKDEEKLHTLLENSIKLFGDSIYVRVMPVLQQEALAQTLALCSGYIQRSQPMFLTMMAKSTYHVNGMSNRIGAASARARFLGIAVGVAISKMVDKPELQLKFELEGAEVQEAEWYQRLTETDDKVGAVSDLKTKDGDGANVKKARRKPTPIQRSSKAPVITEIQGPRVVEVLSDSEDEDADLMVYEKIDSDPEDATDDPTAINRNKPNAPVYIRDLIAGLRDQENYDRHELALATAAPLIRRKANFGTEVTDHLEELATLLTGLQDNSELDGFVQQRQQALIAVLLARPAQMAQWFARSFFSGDYSFTQRIAMLTTLGLGARELAGMKDSSTEDLIPAQSSFPSKQLPPHLHKIYAEENNAPTVAKISSSMAREMLSPIASQAADQLSGPNILKVRSFSSRMDVEKKRHKPIPNALAQIVADNFFFPLTGRWWLQIRANNDSIYSSTHLLPPFLQTLSLLMNASGPNTVALPQMTREYWDLLLSVRGLASKDKNILNAALFGFLMLLETNENKERLATEQGKELMETQAWVKMVFEGLAAGSEEDERVRVLAAGVVVRCQEVIEKYQRRMAGALMDY</sequence>
<evidence type="ECO:0000256" key="1">
    <source>
        <dbReference type="ARBA" id="ARBA00006133"/>
    </source>
</evidence>
<dbReference type="InterPro" id="IPR038528">
    <property type="entry name" value="TEL2_C_sf"/>
</dbReference>
<reference evidence="4" key="1">
    <citation type="submission" date="2020-01" db="EMBL/GenBank/DDBJ databases">
        <authorList>
            <consortium name="DOE Joint Genome Institute"/>
            <person name="Haridas S."/>
            <person name="Albert R."/>
            <person name="Binder M."/>
            <person name="Bloem J."/>
            <person name="Labutti K."/>
            <person name="Salamov A."/>
            <person name="Andreopoulos B."/>
            <person name="Baker S.E."/>
            <person name="Barry K."/>
            <person name="Bills G."/>
            <person name="Bluhm B.H."/>
            <person name="Cannon C."/>
            <person name="Castanera R."/>
            <person name="Culley D.E."/>
            <person name="Daum C."/>
            <person name="Ezra D."/>
            <person name="Gonzalez J.B."/>
            <person name="Henrissat B."/>
            <person name="Kuo A."/>
            <person name="Liang C."/>
            <person name="Lipzen A."/>
            <person name="Lutzoni F."/>
            <person name="Magnuson J."/>
            <person name="Mondo S."/>
            <person name="Nolan M."/>
            <person name="Ohm R."/>
            <person name="Pangilinan J."/>
            <person name="Park H.-J."/>
            <person name="Ramirez L."/>
            <person name="Alfaro M."/>
            <person name="Sun H."/>
            <person name="Tritt A."/>
            <person name="Yoshinaga Y."/>
            <person name="Zwiers L.-H."/>
            <person name="Turgeon B.G."/>
            <person name="Goodwin S.B."/>
            <person name="Spatafora J.W."/>
            <person name="Crous P.W."/>
            <person name="Grigoriev I.V."/>
        </authorList>
    </citation>
    <scope>NUCLEOTIDE SEQUENCE</scope>
    <source>
        <strain evidence="4">P77</strain>
    </source>
</reference>
<name>A0A6A5KNC1_9PLEO</name>
<evidence type="ECO:0000259" key="3">
    <source>
        <dbReference type="Pfam" id="PF10193"/>
    </source>
</evidence>